<feature type="domain" description="GerMN" evidence="3">
    <location>
        <begin position="200"/>
        <end position="291"/>
    </location>
</feature>
<dbReference type="Pfam" id="PF10647">
    <property type="entry name" value="Gmad1"/>
    <property type="match status" value="1"/>
</dbReference>
<dbReference type="OrthoDB" id="3226781at2"/>
<feature type="chain" id="PRO_5039246872" description="GerMN domain-containing protein" evidence="2">
    <location>
        <begin position="22"/>
        <end position="578"/>
    </location>
</feature>
<keyword evidence="5" id="KW-1185">Reference proteome</keyword>
<dbReference type="InterPro" id="IPR059026">
    <property type="entry name" value="LpqB_N"/>
</dbReference>
<dbReference type="InterPro" id="IPR018910">
    <property type="entry name" value="LpqB_C"/>
</dbReference>
<dbReference type="EMBL" id="VAWA01000014">
    <property type="protein sequence ID" value="TLP73280.1"/>
    <property type="molecule type" value="Genomic_DNA"/>
</dbReference>
<dbReference type="Pfam" id="PF10646">
    <property type="entry name" value="Germane"/>
    <property type="match status" value="1"/>
</dbReference>
<feature type="region of interest" description="Disordered" evidence="1">
    <location>
        <begin position="27"/>
        <end position="57"/>
    </location>
</feature>
<sequence>MSAALRTWVAGLAAVGLLVSACTPTLPTDGDVGTAEAPAGSERDSGVVVRSPESGASPEDIIEGFLQAGARPDDDHAVAREYLTEDFAEEWDPWTQTMVYTDGNMSVDASGEAVYNVQLTMDARVNSDGIMARPDEPTSQTFEVEEVDGEWRISGAPDGKILEAGAFNSAYDEFTLYFYDPQQRYAVPDVRWLISLSGQSTELVDLLLRGPAPWLAPGVLSAFDDNASLGTPAVPVSEGTATVDLDPSVTAGASDRELALMHNQLSMALTQLSSVREVRLTVGGADVELPELPEGQGLQIETQPRALERQIGLQGDELVWQLNTDTSRVAGMPDLSDIEPRFPAVSTAAEGEVIAVMSGDLNELYHVRADADEPELLVESENMPRPSMDNFGWTWTVTTNGEDSATIRAFSYEDEDANSVAVTADFIEGRRVTSLRISQDGTRAALILEDAGVRSLYIASVQRDGTTGVPWGLEQHQRLHHDEQVELEEVRWSNNDEVLVWRPHDSEEVETRYMQRINISGASGPPSEGLSGLLNVSVGEGRPVYFEQEDSGVWQIVGDSNMIQDEIDDDVRDLSYSG</sequence>
<name>A0A5R9A413_9MICC</name>
<dbReference type="SUPFAM" id="SSF82171">
    <property type="entry name" value="DPP6 N-terminal domain-like"/>
    <property type="match status" value="1"/>
</dbReference>
<protein>
    <recommendedName>
        <fullName evidence="3">GerMN domain-containing protein</fullName>
    </recommendedName>
</protein>
<comment type="caution">
    <text evidence="4">The sequence shown here is derived from an EMBL/GenBank/DDBJ whole genome shotgun (WGS) entry which is preliminary data.</text>
</comment>
<evidence type="ECO:0000313" key="4">
    <source>
        <dbReference type="EMBL" id="TLP73280.1"/>
    </source>
</evidence>
<evidence type="ECO:0000256" key="2">
    <source>
        <dbReference type="SAM" id="SignalP"/>
    </source>
</evidence>
<gene>
    <name evidence="4" type="ORF">FEF27_10265</name>
</gene>
<dbReference type="PROSITE" id="PS51257">
    <property type="entry name" value="PROKAR_LIPOPROTEIN"/>
    <property type="match status" value="1"/>
</dbReference>
<evidence type="ECO:0000256" key="1">
    <source>
        <dbReference type="SAM" id="MobiDB-lite"/>
    </source>
</evidence>
<dbReference type="Proteomes" id="UP000306544">
    <property type="component" value="Unassembled WGS sequence"/>
</dbReference>
<dbReference type="Pfam" id="PF25976">
    <property type="entry name" value="LpqB_N"/>
    <property type="match status" value="1"/>
</dbReference>
<dbReference type="InterPro" id="IPR019606">
    <property type="entry name" value="GerMN"/>
</dbReference>
<organism evidence="4 5">
    <name type="scientific">Nesterenkonia sphaerica</name>
    <dbReference type="NCBI Taxonomy" id="1804988"/>
    <lineage>
        <taxon>Bacteria</taxon>
        <taxon>Bacillati</taxon>
        <taxon>Actinomycetota</taxon>
        <taxon>Actinomycetes</taxon>
        <taxon>Micrococcales</taxon>
        <taxon>Micrococcaceae</taxon>
        <taxon>Nesterenkonia</taxon>
    </lineage>
</organism>
<dbReference type="SMART" id="SM00909">
    <property type="entry name" value="Germane"/>
    <property type="match status" value="1"/>
</dbReference>
<accession>A0A5R9A413</accession>
<dbReference type="RefSeq" id="WP_138170769.1">
    <property type="nucleotide sequence ID" value="NZ_VAWA01000014.1"/>
</dbReference>
<reference evidence="4 5" key="1">
    <citation type="submission" date="2019-05" db="EMBL/GenBank/DDBJ databases">
        <title>Nesterenkonia sp. GY239, isolated from the Southern Atlantic Ocean.</title>
        <authorList>
            <person name="Zhang G."/>
        </authorList>
    </citation>
    <scope>NUCLEOTIDE SEQUENCE [LARGE SCALE GENOMIC DNA]</scope>
    <source>
        <strain evidence="4 5">GY239</strain>
    </source>
</reference>
<keyword evidence="2" id="KW-0732">Signal</keyword>
<proteinExistence type="predicted"/>
<dbReference type="AlphaFoldDB" id="A0A5R9A413"/>
<feature type="signal peptide" evidence="2">
    <location>
        <begin position="1"/>
        <end position="21"/>
    </location>
</feature>
<evidence type="ECO:0000259" key="3">
    <source>
        <dbReference type="SMART" id="SM00909"/>
    </source>
</evidence>
<evidence type="ECO:0000313" key="5">
    <source>
        <dbReference type="Proteomes" id="UP000306544"/>
    </source>
</evidence>